<protein>
    <submittedName>
        <fullName evidence="1">Putative phiE125 gp8 family phage protein</fullName>
    </submittedName>
</protein>
<dbReference type="InterPro" id="IPR021146">
    <property type="entry name" value="Phage_gp6-like_head-tail"/>
</dbReference>
<dbReference type="InterPro" id="IPR011738">
    <property type="entry name" value="Phage_CHP"/>
</dbReference>
<gene>
    <name evidence="1" type="ORF">FHS83_000953</name>
</gene>
<organism evidence="1 2">
    <name type="scientific">Rhizomicrobium palustre</name>
    <dbReference type="NCBI Taxonomy" id="189966"/>
    <lineage>
        <taxon>Bacteria</taxon>
        <taxon>Pseudomonadati</taxon>
        <taxon>Pseudomonadota</taxon>
        <taxon>Alphaproteobacteria</taxon>
        <taxon>Micropepsales</taxon>
        <taxon>Micropepsaceae</taxon>
        <taxon>Rhizomicrobium</taxon>
    </lineage>
</organism>
<dbReference type="CDD" id="cd08054">
    <property type="entry name" value="gp6"/>
    <property type="match status" value="1"/>
</dbReference>
<sequence>MSLSLSSPPVGEPVTLVEAKAHLKLDTSDDDALLGTLITAARARAEWHTGRAFLSQSWVLRLDNWPEMVEIPLPPLQSVQSLACITADGIRTLCDPASYRVDTASVPGRVFLPKKPNNLRKQDCLELAFAAGYGDTVPAALKEAILQIVTDLYTHRGDEGALVSPAGQVLLAPYRIFKL</sequence>
<evidence type="ECO:0000313" key="1">
    <source>
        <dbReference type="EMBL" id="NIK87635.1"/>
    </source>
</evidence>
<evidence type="ECO:0000313" key="2">
    <source>
        <dbReference type="Proteomes" id="UP000570514"/>
    </source>
</evidence>
<name>A0A846MWN6_9PROT</name>
<reference evidence="1 2" key="1">
    <citation type="submission" date="2020-03" db="EMBL/GenBank/DDBJ databases">
        <title>Genomic Encyclopedia of Type Strains, Phase IV (KMG-IV): sequencing the most valuable type-strain genomes for metagenomic binning, comparative biology and taxonomic classification.</title>
        <authorList>
            <person name="Goeker M."/>
        </authorList>
    </citation>
    <scope>NUCLEOTIDE SEQUENCE [LARGE SCALE GENOMIC DNA]</scope>
    <source>
        <strain evidence="1 2">DSM 19867</strain>
    </source>
</reference>
<dbReference type="AlphaFoldDB" id="A0A846MWN6"/>
<dbReference type="Proteomes" id="UP000570514">
    <property type="component" value="Unassembled WGS sequence"/>
</dbReference>
<dbReference type="RefSeq" id="WP_167081424.1">
    <property type="nucleotide sequence ID" value="NZ_BAAADC010000001.1"/>
</dbReference>
<dbReference type="NCBIfam" id="TIGR01560">
    <property type="entry name" value="put_DNA_pack"/>
    <property type="match status" value="1"/>
</dbReference>
<dbReference type="EMBL" id="JAASRM010000001">
    <property type="protein sequence ID" value="NIK87635.1"/>
    <property type="molecule type" value="Genomic_DNA"/>
</dbReference>
<proteinExistence type="predicted"/>
<dbReference type="NCBIfam" id="TIGR02215">
    <property type="entry name" value="phage_chp_gp8"/>
    <property type="match status" value="1"/>
</dbReference>
<dbReference type="InterPro" id="IPR006450">
    <property type="entry name" value="Phage_HK97_gp6-like"/>
</dbReference>
<dbReference type="Gene3D" id="1.10.3230.30">
    <property type="entry name" value="Phage gp6-like head-tail connector protein"/>
    <property type="match status" value="1"/>
</dbReference>
<dbReference type="Pfam" id="PF05135">
    <property type="entry name" value="Phage_connect_1"/>
    <property type="match status" value="1"/>
</dbReference>
<comment type="caution">
    <text evidence="1">The sequence shown here is derived from an EMBL/GenBank/DDBJ whole genome shotgun (WGS) entry which is preliminary data.</text>
</comment>
<keyword evidence="2" id="KW-1185">Reference proteome</keyword>
<accession>A0A846MWN6</accession>